<evidence type="ECO:0000313" key="2">
    <source>
        <dbReference type="EMBL" id="KAJ8954594.1"/>
    </source>
</evidence>
<comment type="caution">
    <text evidence="2">The sequence shown here is derived from an EMBL/GenBank/DDBJ whole genome shotgun (WGS) entry which is preliminary data.</text>
</comment>
<dbReference type="InterPro" id="IPR053011">
    <property type="entry name" value="SDR_family_member_7"/>
</dbReference>
<organism evidence="2 3">
    <name type="scientific">Aromia moschata</name>
    <dbReference type="NCBI Taxonomy" id="1265417"/>
    <lineage>
        <taxon>Eukaryota</taxon>
        <taxon>Metazoa</taxon>
        <taxon>Ecdysozoa</taxon>
        <taxon>Arthropoda</taxon>
        <taxon>Hexapoda</taxon>
        <taxon>Insecta</taxon>
        <taxon>Pterygota</taxon>
        <taxon>Neoptera</taxon>
        <taxon>Endopterygota</taxon>
        <taxon>Coleoptera</taxon>
        <taxon>Polyphaga</taxon>
        <taxon>Cucujiformia</taxon>
        <taxon>Chrysomeloidea</taxon>
        <taxon>Cerambycidae</taxon>
        <taxon>Cerambycinae</taxon>
        <taxon>Callichromatini</taxon>
        <taxon>Aromia</taxon>
    </lineage>
</organism>
<evidence type="ECO:0000256" key="1">
    <source>
        <dbReference type="SAM" id="Phobius"/>
    </source>
</evidence>
<dbReference type="EMBL" id="JAPWTK010000046">
    <property type="protein sequence ID" value="KAJ8954594.1"/>
    <property type="molecule type" value="Genomic_DNA"/>
</dbReference>
<dbReference type="AlphaFoldDB" id="A0AAV8YSP7"/>
<reference evidence="2" key="1">
    <citation type="journal article" date="2023" name="Insect Mol. Biol.">
        <title>Genome sequencing provides insights into the evolution of gene families encoding plant cell wall-degrading enzymes in longhorned beetles.</title>
        <authorList>
            <person name="Shin N.R."/>
            <person name="Okamura Y."/>
            <person name="Kirsch R."/>
            <person name="Pauchet Y."/>
        </authorList>
    </citation>
    <scope>NUCLEOTIDE SEQUENCE</scope>
    <source>
        <strain evidence="2">AMC_N1</strain>
    </source>
</reference>
<keyword evidence="3" id="KW-1185">Reference proteome</keyword>
<sequence>MCTIHWAASQSVGYFKSLQNEKMNENINVTLLCPGPVFTNFLAESFTGKEGEKYSGTIQTTDRRMTAERCGYLNAVALANKTKESWMAVFPVIPMTYIAVYFPVVYNIALKILGPRIFKIRDSKHFKEVNIV</sequence>
<name>A0AAV8YSP7_9CUCU</name>
<dbReference type="SUPFAM" id="SSF51735">
    <property type="entry name" value="NAD(P)-binding Rossmann-fold domains"/>
    <property type="match status" value="1"/>
</dbReference>
<proteinExistence type="predicted"/>
<accession>A0AAV8YSP7</accession>
<dbReference type="InterPro" id="IPR036291">
    <property type="entry name" value="NAD(P)-bd_dom_sf"/>
</dbReference>
<dbReference type="PANTHER" id="PTHR44269:SF1">
    <property type="entry name" value="DEHYDROGENASE_REDUCTASE SDR FAMILY MEMBER 7"/>
    <property type="match status" value="1"/>
</dbReference>
<keyword evidence="1" id="KW-0472">Membrane</keyword>
<protein>
    <submittedName>
        <fullName evidence="2">Uncharacterized protein</fullName>
    </submittedName>
</protein>
<gene>
    <name evidence="2" type="ORF">NQ318_003125</name>
</gene>
<evidence type="ECO:0000313" key="3">
    <source>
        <dbReference type="Proteomes" id="UP001162162"/>
    </source>
</evidence>
<dbReference type="PANTHER" id="PTHR44269">
    <property type="entry name" value="DEHYDROGENASE/REDUCTASE SDR FAMILY MEMBER 7-RELATED"/>
    <property type="match status" value="1"/>
</dbReference>
<feature type="transmembrane region" description="Helical" evidence="1">
    <location>
        <begin position="88"/>
        <end position="109"/>
    </location>
</feature>
<keyword evidence="1" id="KW-1133">Transmembrane helix</keyword>
<keyword evidence="1" id="KW-0812">Transmembrane</keyword>
<dbReference type="Proteomes" id="UP001162162">
    <property type="component" value="Unassembled WGS sequence"/>
</dbReference>